<evidence type="ECO:0000256" key="3">
    <source>
        <dbReference type="ARBA" id="ARBA00023163"/>
    </source>
</evidence>
<keyword evidence="2 4" id="KW-0238">DNA-binding</keyword>
<evidence type="ECO:0000256" key="2">
    <source>
        <dbReference type="ARBA" id="ARBA00023125"/>
    </source>
</evidence>
<evidence type="ECO:0000256" key="4">
    <source>
        <dbReference type="PROSITE-ProRule" id="PRU00335"/>
    </source>
</evidence>
<keyword evidence="1" id="KW-0805">Transcription regulation</keyword>
<keyword evidence="7" id="KW-1185">Reference proteome</keyword>
<dbReference type="InterPro" id="IPR050109">
    <property type="entry name" value="HTH-type_TetR-like_transc_reg"/>
</dbReference>
<dbReference type="InterPro" id="IPR025996">
    <property type="entry name" value="MT1864/Rv1816-like_C"/>
</dbReference>
<dbReference type="Proteomes" id="UP001209083">
    <property type="component" value="Chromosome"/>
</dbReference>
<sequence length="204" mass="22409">MGSRRNSYHHGDLRHALVEAGLTATRFRGPAGLGLREVTRRVGVSPNAAYRHFGDRQALLTAVAREIQDKMADTMRSRMPASVSGKTAEKARRLRGVGLGYIAFATAEPGWFETAFFGSAAERDSMPDQDRTPPPFTLLVDALDAMVESGELSTERREGAEWACWSTVHGFAELVVHGPLRQLEAETVSRWAERVVDDIISGIT</sequence>
<dbReference type="PANTHER" id="PTHR30055">
    <property type="entry name" value="HTH-TYPE TRANSCRIPTIONAL REGULATOR RUTR"/>
    <property type="match status" value="1"/>
</dbReference>
<evidence type="ECO:0000256" key="1">
    <source>
        <dbReference type="ARBA" id="ARBA00023015"/>
    </source>
</evidence>
<dbReference type="RefSeq" id="WP_349640159.1">
    <property type="nucleotide sequence ID" value="NZ_CP090958.1"/>
</dbReference>
<reference evidence="6 7" key="1">
    <citation type="submission" date="2023-05" db="EMBL/GenBank/DDBJ databases">
        <title>Lithophilousrod everest ZFBP1038 complete genpme.</title>
        <authorList>
            <person name="Tian M."/>
        </authorList>
    </citation>
    <scope>NUCLEOTIDE SEQUENCE [LARGE SCALE GENOMIC DNA]</scope>
    <source>
        <strain evidence="6 7">ZFBP1038</strain>
    </source>
</reference>
<gene>
    <name evidence="6" type="ORF">LWF01_06115</name>
</gene>
<feature type="domain" description="HTH tetR-type" evidence="5">
    <location>
        <begin position="11"/>
        <end position="71"/>
    </location>
</feature>
<evidence type="ECO:0000313" key="6">
    <source>
        <dbReference type="EMBL" id="WGW13340.1"/>
    </source>
</evidence>
<evidence type="ECO:0000313" key="7">
    <source>
        <dbReference type="Proteomes" id="UP001209083"/>
    </source>
</evidence>
<dbReference type="InterPro" id="IPR036271">
    <property type="entry name" value="Tet_transcr_reg_TetR-rel_C_sf"/>
</dbReference>
<accession>A0ABY8QYT0</accession>
<organism evidence="6 7">
    <name type="scientific">Saxibacter everestensis</name>
    <dbReference type="NCBI Taxonomy" id="2909229"/>
    <lineage>
        <taxon>Bacteria</taxon>
        <taxon>Bacillati</taxon>
        <taxon>Actinomycetota</taxon>
        <taxon>Actinomycetes</taxon>
        <taxon>Micrococcales</taxon>
        <taxon>Brevibacteriaceae</taxon>
        <taxon>Saxibacter</taxon>
    </lineage>
</organism>
<feature type="DNA-binding region" description="H-T-H motif" evidence="4">
    <location>
        <begin position="34"/>
        <end position="53"/>
    </location>
</feature>
<dbReference type="InterPro" id="IPR009057">
    <property type="entry name" value="Homeodomain-like_sf"/>
</dbReference>
<protein>
    <submittedName>
        <fullName evidence="6">WHG domain-containing protein</fullName>
    </submittedName>
</protein>
<dbReference type="Pfam" id="PF13305">
    <property type="entry name" value="TetR_C_33"/>
    <property type="match status" value="1"/>
</dbReference>
<dbReference type="PANTHER" id="PTHR30055:SF220">
    <property type="entry name" value="TETR-FAMILY REGULATORY PROTEIN"/>
    <property type="match status" value="1"/>
</dbReference>
<dbReference type="Gene3D" id="1.10.357.10">
    <property type="entry name" value="Tetracycline Repressor, domain 2"/>
    <property type="match status" value="1"/>
</dbReference>
<proteinExistence type="predicted"/>
<evidence type="ECO:0000259" key="5">
    <source>
        <dbReference type="PROSITE" id="PS50977"/>
    </source>
</evidence>
<dbReference type="EMBL" id="CP090958">
    <property type="protein sequence ID" value="WGW13340.1"/>
    <property type="molecule type" value="Genomic_DNA"/>
</dbReference>
<dbReference type="SUPFAM" id="SSF48498">
    <property type="entry name" value="Tetracyclin repressor-like, C-terminal domain"/>
    <property type="match status" value="1"/>
</dbReference>
<dbReference type="Pfam" id="PF00440">
    <property type="entry name" value="TetR_N"/>
    <property type="match status" value="1"/>
</dbReference>
<keyword evidence="3" id="KW-0804">Transcription</keyword>
<dbReference type="PROSITE" id="PS50977">
    <property type="entry name" value="HTH_TETR_2"/>
    <property type="match status" value="1"/>
</dbReference>
<dbReference type="InterPro" id="IPR001647">
    <property type="entry name" value="HTH_TetR"/>
</dbReference>
<dbReference type="SUPFAM" id="SSF46689">
    <property type="entry name" value="Homeodomain-like"/>
    <property type="match status" value="1"/>
</dbReference>
<name>A0ABY8QYT0_9MICO</name>